<gene>
    <name evidence="2" type="ORF">N0V83_005640</name>
</gene>
<feature type="region of interest" description="Disordered" evidence="1">
    <location>
        <begin position="416"/>
        <end position="447"/>
    </location>
</feature>
<dbReference type="SUPFAM" id="SSF64182">
    <property type="entry name" value="DHH phosphoesterases"/>
    <property type="match status" value="1"/>
</dbReference>
<protein>
    <recommendedName>
        <fullName evidence="4">DHH phosphoesterase</fullName>
    </recommendedName>
</protein>
<evidence type="ECO:0008006" key="4">
    <source>
        <dbReference type="Google" id="ProtNLM"/>
    </source>
</evidence>
<accession>A0A9W8Y886</accession>
<dbReference type="EMBL" id="JAPEUY010000009">
    <property type="protein sequence ID" value="KAJ4369876.1"/>
    <property type="molecule type" value="Genomic_DNA"/>
</dbReference>
<keyword evidence="3" id="KW-1185">Reference proteome</keyword>
<evidence type="ECO:0000313" key="2">
    <source>
        <dbReference type="EMBL" id="KAJ4369876.1"/>
    </source>
</evidence>
<dbReference type="OrthoDB" id="284473at2759"/>
<comment type="caution">
    <text evidence="2">The sequence shown here is derived from an EMBL/GenBank/DDBJ whole genome shotgun (WGS) entry which is preliminary data.</text>
</comment>
<evidence type="ECO:0000256" key="1">
    <source>
        <dbReference type="SAM" id="MobiDB-lite"/>
    </source>
</evidence>
<proteinExistence type="predicted"/>
<dbReference type="Gene3D" id="3.90.1640.30">
    <property type="match status" value="1"/>
</dbReference>
<reference evidence="2" key="1">
    <citation type="submission" date="2022-10" db="EMBL/GenBank/DDBJ databases">
        <title>Tapping the CABI collections for fungal endophytes: first genome assemblies for Collariella, Neodidymelliopsis, Ascochyta clinopodiicola, Didymella pomorum, Didymosphaeria variabile, Neocosmospora piperis and Neocucurbitaria cava.</title>
        <authorList>
            <person name="Hill R."/>
        </authorList>
    </citation>
    <scope>NUCLEOTIDE SEQUENCE</scope>
    <source>
        <strain evidence="2">IMI 356814</strain>
    </source>
</reference>
<organism evidence="2 3">
    <name type="scientific">Neocucurbitaria cava</name>
    <dbReference type="NCBI Taxonomy" id="798079"/>
    <lineage>
        <taxon>Eukaryota</taxon>
        <taxon>Fungi</taxon>
        <taxon>Dikarya</taxon>
        <taxon>Ascomycota</taxon>
        <taxon>Pezizomycotina</taxon>
        <taxon>Dothideomycetes</taxon>
        <taxon>Pleosporomycetidae</taxon>
        <taxon>Pleosporales</taxon>
        <taxon>Pleosporineae</taxon>
        <taxon>Cucurbitariaceae</taxon>
        <taxon>Neocucurbitaria</taxon>
    </lineage>
</organism>
<evidence type="ECO:0000313" key="3">
    <source>
        <dbReference type="Proteomes" id="UP001140560"/>
    </source>
</evidence>
<name>A0A9W8Y886_9PLEO</name>
<dbReference type="InterPro" id="IPR051673">
    <property type="entry name" value="SSDNA_exonuclease_RecJ"/>
</dbReference>
<dbReference type="PANTHER" id="PTHR30255">
    <property type="entry name" value="SINGLE-STRANDED-DNA-SPECIFIC EXONUCLEASE RECJ"/>
    <property type="match status" value="1"/>
</dbReference>
<dbReference type="PANTHER" id="PTHR30255:SF2">
    <property type="entry name" value="SINGLE-STRANDED-DNA-SPECIFIC EXONUCLEASE RECJ"/>
    <property type="match status" value="1"/>
</dbReference>
<dbReference type="AlphaFoldDB" id="A0A9W8Y886"/>
<dbReference type="Proteomes" id="UP001140560">
    <property type="component" value="Unassembled WGS sequence"/>
</dbReference>
<dbReference type="InterPro" id="IPR038763">
    <property type="entry name" value="DHH_sf"/>
</dbReference>
<feature type="region of interest" description="Disordered" evidence="1">
    <location>
        <begin position="1"/>
        <end position="26"/>
    </location>
</feature>
<sequence length="447" mass="48893">MSPLKRKAEKPDSPRKPKKSKVVIPEYHLAPSRQDENGAKIWPARIEQIDCAREIIKKCAGAQTPTLILPDKDADGLSSGAILHHTLTSLGLSPDLISVYFPPKGSNVHDESTQDAISTRAPSYIFVLDQGSRRSPPLIGVPHTCLVIDHHYADEGGFPEGADYVTAHDCPPVATSSLLTYHICLPLHPDLSEKISWLAALGTHGDLGTTLKWKPPFPDMAGTFKLHPKATINKAVSLVNAPRRSAAYNVEDAWDAVITAFGPESITKNIRLQDASSEVGRETERWAHQAPKFSADATIAVLTISSAAQIHPVIATRWAGFLKSKKLEIIMCANEGYLPDKVNFSCRIVKDARAREGDEKVDIIKKLEGIVAVDGDLRARLGDSFARGHKEASGGIVGKQEWEEFKKLMGVGEGVRTKAEESPKKGKTTQKNTLVNYFHKSEKVEQT</sequence>